<evidence type="ECO:0000256" key="6">
    <source>
        <dbReference type="ARBA" id="ARBA00023316"/>
    </source>
</evidence>
<evidence type="ECO:0000313" key="8">
    <source>
        <dbReference type="EMBL" id="MFC3121994.1"/>
    </source>
</evidence>
<dbReference type="InterPro" id="IPR038740">
    <property type="entry name" value="BioF2-like_GNAT_dom"/>
</dbReference>
<accession>A0ABV7FNV6</accession>
<feature type="domain" description="BioF2-like acetyltransferase" evidence="7">
    <location>
        <begin position="151"/>
        <end position="292"/>
    </location>
</feature>
<evidence type="ECO:0000313" key="9">
    <source>
        <dbReference type="Proteomes" id="UP001595478"/>
    </source>
</evidence>
<gene>
    <name evidence="8" type="ORF">ACFOHL_10210</name>
</gene>
<reference evidence="9" key="1">
    <citation type="journal article" date="2019" name="Int. J. Syst. Evol. Microbiol.">
        <title>The Global Catalogue of Microorganisms (GCM) 10K type strain sequencing project: providing services to taxonomists for standard genome sequencing and annotation.</title>
        <authorList>
            <consortium name="The Broad Institute Genomics Platform"/>
            <consortium name="The Broad Institute Genome Sequencing Center for Infectious Disease"/>
            <person name="Wu L."/>
            <person name="Ma J."/>
        </authorList>
    </citation>
    <scope>NUCLEOTIDE SEQUENCE [LARGE SCALE GENOMIC DNA]</scope>
    <source>
        <strain evidence="9">KCTC 52473</strain>
    </source>
</reference>
<keyword evidence="2" id="KW-0808">Transferase</keyword>
<keyword evidence="5" id="KW-0012">Acyltransferase</keyword>
<dbReference type="SUPFAM" id="SSF55729">
    <property type="entry name" value="Acyl-CoA N-acyltransferases (Nat)"/>
    <property type="match status" value="2"/>
</dbReference>
<comment type="caution">
    <text evidence="8">The sequence shown here is derived from an EMBL/GenBank/DDBJ whole genome shotgun (WGS) entry which is preliminary data.</text>
</comment>
<organism evidence="8 9">
    <name type="scientific">Agaribacter flavus</name>
    <dbReference type="NCBI Taxonomy" id="1902781"/>
    <lineage>
        <taxon>Bacteria</taxon>
        <taxon>Pseudomonadati</taxon>
        <taxon>Pseudomonadota</taxon>
        <taxon>Gammaproteobacteria</taxon>
        <taxon>Alteromonadales</taxon>
        <taxon>Alteromonadaceae</taxon>
        <taxon>Agaribacter</taxon>
    </lineage>
</organism>
<dbReference type="PANTHER" id="PTHR36174:SF1">
    <property type="entry name" value="LIPID II:GLYCINE GLYCYLTRANSFERASE"/>
    <property type="match status" value="1"/>
</dbReference>
<dbReference type="PANTHER" id="PTHR36174">
    <property type="entry name" value="LIPID II:GLYCINE GLYCYLTRANSFERASE"/>
    <property type="match status" value="1"/>
</dbReference>
<dbReference type="Pfam" id="PF13480">
    <property type="entry name" value="Acetyltransf_6"/>
    <property type="match status" value="1"/>
</dbReference>
<dbReference type="Proteomes" id="UP001595478">
    <property type="component" value="Unassembled WGS sequence"/>
</dbReference>
<dbReference type="PROSITE" id="PS51191">
    <property type="entry name" value="FEMABX"/>
    <property type="match status" value="1"/>
</dbReference>
<dbReference type="InterPro" id="IPR017469">
    <property type="entry name" value="PEP-CTERM_FemAB-rel"/>
</dbReference>
<protein>
    <submittedName>
        <fullName evidence="8">FemAB family XrtA/PEP-CTERM system-associated protein</fullName>
    </submittedName>
</protein>
<evidence type="ECO:0000256" key="1">
    <source>
        <dbReference type="ARBA" id="ARBA00009943"/>
    </source>
</evidence>
<dbReference type="Gene3D" id="3.40.630.30">
    <property type="match status" value="2"/>
</dbReference>
<dbReference type="RefSeq" id="WP_376920120.1">
    <property type="nucleotide sequence ID" value="NZ_JBHRSW010000015.1"/>
</dbReference>
<evidence type="ECO:0000256" key="2">
    <source>
        <dbReference type="ARBA" id="ARBA00022679"/>
    </source>
</evidence>
<name>A0ABV7FNV6_9ALTE</name>
<evidence type="ECO:0000256" key="5">
    <source>
        <dbReference type="ARBA" id="ARBA00023315"/>
    </source>
</evidence>
<evidence type="ECO:0000256" key="4">
    <source>
        <dbReference type="ARBA" id="ARBA00022984"/>
    </source>
</evidence>
<dbReference type="EMBL" id="JBHRSW010000015">
    <property type="protein sequence ID" value="MFC3121994.1"/>
    <property type="molecule type" value="Genomic_DNA"/>
</dbReference>
<evidence type="ECO:0000259" key="7">
    <source>
        <dbReference type="Pfam" id="PF13480"/>
    </source>
</evidence>
<sequence length="352" mass="39524">MTIKIITGKLINQERWDTYILTAPNASPYHLYGWGVAVENAYGFTCYRFAAIKEDEIVGVLAIINMRSLRGKKLLSALPYCDIGGIIADNKDVYSVLQTHLLNFAENLGIAELEIRNSESEVKDLKKVTSGEKVRMFLDLPSSEEALMEQFKSKLRSQIRKAEKNGLRYEVVMGSAIKTQELESFYEIIAKNMKALGSPVHSKQWYKEVISQYGSHAYMAIVYSENVVVGAGLVLTLGNKASIPWASTLNEYNRLAPNMLLYWAVLAQATKQGISTFDFGRSTVGEGTFNFKKQWGCLPIKLQWQSFRNGEALIELPSKSSPSRDKLASAWRCLPLPVANFLGPILRRYISL</sequence>
<keyword evidence="4" id="KW-0573">Peptidoglycan synthesis</keyword>
<evidence type="ECO:0000256" key="3">
    <source>
        <dbReference type="ARBA" id="ARBA00022960"/>
    </source>
</evidence>
<dbReference type="NCBIfam" id="TIGR03019">
    <property type="entry name" value="pepcterm_femAB"/>
    <property type="match status" value="1"/>
</dbReference>
<dbReference type="InterPro" id="IPR016181">
    <property type="entry name" value="Acyl_CoA_acyltransferase"/>
</dbReference>
<keyword evidence="6" id="KW-0961">Cell wall biogenesis/degradation</keyword>
<proteinExistence type="inferred from homology"/>
<comment type="similarity">
    <text evidence="1">Belongs to the FemABX family.</text>
</comment>
<dbReference type="InterPro" id="IPR050644">
    <property type="entry name" value="PG_Glycine_Bridge_Synth"/>
</dbReference>
<dbReference type="InterPro" id="IPR003447">
    <property type="entry name" value="FEMABX"/>
</dbReference>
<keyword evidence="9" id="KW-1185">Reference proteome</keyword>
<keyword evidence="3" id="KW-0133">Cell shape</keyword>